<accession>A0A835EPZ4</accession>
<dbReference type="InterPro" id="IPR036047">
    <property type="entry name" value="F-box-like_dom_sf"/>
</dbReference>
<dbReference type="EMBL" id="JACEFO010001787">
    <property type="protein sequence ID" value="KAF8702247.1"/>
    <property type="molecule type" value="Genomic_DNA"/>
</dbReference>
<sequence>MLLTRIVLVHVRNRESCPDTPWTCPEPSFINAECMPLVSEESELVAAVGEVDRSAVQMATTTTPPPWGYDLFYGPHGERYVAEWLTGLDLLRRKQLRRREAMRPQGPSAAASNEALANVLRRLPPKAAAACRAVCLRWYVLLSSPRLAGGDPVGCFTCFDGPDGISAAGSQVRHRRRRGDDTMPAAARARTLFAPLPKHQYRRTKKKQGYRRMF</sequence>
<dbReference type="OrthoDB" id="658104at2759"/>
<organism evidence="2 3">
    <name type="scientific">Digitaria exilis</name>
    <dbReference type="NCBI Taxonomy" id="1010633"/>
    <lineage>
        <taxon>Eukaryota</taxon>
        <taxon>Viridiplantae</taxon>
        <taxon>Streptophyta</taxon>
        <taxon>Embryophyta</taxon>
        <taxon>Tracheophyta</taxon>
        <taxon>Spermatophyta</taxon>
        <taxon>Magnoliopsida</taxon>
        <taxon>Liliopsida</taxon>
        <taxon>Poales</taxon>
        <taxon>Poaceae</taxon>
        <taxon>PACMAD clade</taxon>
        <taxon>Panicoideae</taxon>
        <taxon>Panicodae</taxon>
        <taxon>Paniceae</taxon>
        <taxon>Anthephorinae</taxon>
        <taxon>Digitaria</taxon>
    </lineage>
</organism>
<evidence type="ECO:0000259" key="1">
    <source>
        <dbReference type="Pfam" id="PF00646"/>
    </source>
</evidence>
<dbReference type="Gene3D" id="1.20.1280.50">
    <property type="match status" value="1"/>
</dbReference>
<name>A0A835EPZ4_9POAL</name>
<dbReference type="SUPFAM" id="SSF81383">
    <property type="entry name" value="F-box domain"/>
    <property type="match status" value="1"/>
</dbReference>
<gene>
    <name evidence="2" type="ORF">HU200_033013</name>
</gene>
<comment type="caution">
    <text evidence="2">The sequence shown here is derived from an EMBL/GenBank/DDBJ whole genome shotgun (WGS) entry which is preliminary data.</text>
</comment>
<dbReference type="Pfam" id="PF00646">
    <property type="entry name" value="F-box"/>
    <property type="match status" value="1"/>
</dbReference>
<feature type="domain" description="F-box" evidence="1">
    <location>
        <begin position="113"/>
        <end position="147"/>
    </location>
</feature>
<dbReference type="AlphaFoldDB" id="A0A835EPZ4"/>
<reference evidence="2" key="1">
    <citation type="submission" date="2020-07" db="EMBL/GenBank/DDBJ databases">
        <title>Genome sequence and genetic diversity analysis of an under-domesticated orphan crop, white fonio (Digitaria exilis).</title>
        <authorList>
            <person name="Bennetzen J.L."/>
            <person name="Chen S."/>
            <person name="Ma X."/>
            <person name="Wang X."/>
            <person name="Yssel A.E.J."/>
            <person name="Chaluvadi S.R."/>
            <person name="Johnson M."/>
            <person name="Gangashetty P."/>
            <person name="Hamidou F."/>
            <person name="Sanogo M.D."/>
            <person name="Zwaenepoel A."/>
            <person name="Wallace J."/>
            <person name="Van De Peer Y."/>
            <person name="Van Deynze A."/>
        </authorList>
    </citation>
    <scope>NUCLEOTIDE SEQUENCE</scope>
    <source>
        <tissue evidence="2">Leaves</tissue>
    </source>
</reference>
<dbReference type="Proteomes" id="UP000636709">
    <property type="component" value="Unassembled WGS sequence"/>
</dbReference>
<proteinExistence type="predicted"/>
<dbReference type="InterPro" id="IPR001810">
    <property type="entry name" value="F-box_dom"/>
</dbReference>
<evidence type="ECO:0000313" key="3">
    <source>
        <dbReference type="Proteomes" id="UP000636709"/>
    </source>
</evidence>
<protein>
    <recommendedName>
        <fullName evidence="1">F-box domain-containing protein</fullName>
    </recommendedName>
</protein>
<keyword evidence="3" id="KW-1185">Reference proteome</keyword>
<evidence type="ECO:0000313" key="2">
    <source>
        <dbReference type="EMBL" id="KAF8702247.1"/>
    </source>
</evidence>